<dbReference type="PANTHER" id="PTHR11228:SF7">
    <property type="entry name" value="PQQA PEPTIDE CYCLASE"/>
    <property type="match status" value="1"/>
</dbReference>
<dbReference type="CDD" id="cd01335">
    <property type="entry name" value="Radical_SAM"/>
    <property type="match status" value="1"/>
</dbReference>
<evidence type="ECO:0000313" key="7">
    <source>
        <dbReference type="EMBL" id="BAP28758.1"/>
    </source>
</evidence>
<organism evidence="7">
    <name type="scientific">Clostridium botulinum</name>
    <dbReference type="NCBI Taxonomy" id="1491"/>
    <lineage>
        <taxon>Bacteria</taxon>
        <taxon>Bacillati</taxon>
        <taxon>Bacillota</taxon>
        <taxon>Clostridia</taxon>
        <taxon>Eubacteriales</taxon>
        <taxon>Clostridiaceae</taxon>
        <taxon>Clostridium</taxon>
    </lineage>
</organism>
<dbReference type="Gene3D" id="3.20.20.70">
    <property type="entry name" value="Aldolase class I"/>
    <property type="match status" value="1"/>
</dbReference>
<keyword evidence="2" id="KW-0479">Metal-binding</keyword>
<dbReference type="InterPro" id="IPR013785">
    <property type="entry name" value="Aldolase_TIM"/>
</dbReference>
<name>A0A077KAI3_CLOBO</name>
<dbReference type="Gene3D" id="1.10.10.1150">
    <property type="entry name" value="Coenzyme PQQ synthesis protein D (PqqD)"/>
    <property type="match status" value="1"/>
</dbReference>
<accession>A0A077KAI3</accession>
<dbReference type="InterPro" id="IPR050377">
    <property type="entry name" value="Radical_SAM_PqqE_MftC-like"/>
</dbReference>
<dbReference type="AlphaFoldDB" id="A0A077KAI3"/>
<dbReference type="InterPro" id="IPR058240">
    <property type="entry name" value="rSAM_sf"/>
</dbReference>
<dbReference type="SFLD" id="SFLDG01067">
    <property type="entry name" value="SPASM/twitch_domain_containing"/>
    <property type="match status" value="1"/>
</dbReference>
<evidence type="ECO:0000256" key="2">
    <source>
        <dbReference type="ARBA" id="ARBA00022723"/>
    </source>
</evidence>
<keyword evidence="3" id="KW-0408">Iron</keyword>
<evidence type="ECO:0000313" key="6">
    <source>
        <dbReference type="EMBL" id="BAP28090.1"/>
    </source>
</evidence>
<dbReference type="EMBL" id="AB910519">
    <property type="protein sequence ID" value="BAP28758.1"/>
    <property type="molecule type" value="Genomic_DNA"/>
</dbReference>
<dbReference type="InterPro" id="IPR008792">
    <property type="entry name" value="PQQD"/>
</dbReference>
<reference evidence="7" key="1">
    <citation type="journal article" date="2014" name="Appl. Environ. Microbiol.">
        <title>Genetic characterization and comparison of Clostridium botulinum isolates from botulism cases in Japan between 2006 and 2011.</title>
        <authorList>
            <person name="Kenri T."/>
            <person name="Sekizuka T."/>
            <person name="Yamamoto A."/>
            <person name="Iwaki M."/>
            <person name="Komiya T."/>
            <person name="Hatakeyama T."/>
            <person name="Nakajima H."/>
            <person name="Takahashi M."/>
            <person name="Kuroda M."/>
            <person name="Shibayama K."/>
        </authorList>
    </citation>
    <scope>NUCLEOTIDE SEQUENCE</scope>
    <source>
        <strain evidence="6">Miyagi2006</strain>
        <strain evidence="7">Miyagi2006-01</strain>
        <strain evidence="8">Tochigi2008</strain>
        <plasmid evidence="6">pMI06</plasmid>
        <plasmid evidence="7">pMI06-01</plasmid>
        <plasmid evidence="8">pTO08</plasmid>
    </source>
</reference>
<dbReference type="PROSITE" id="PS51918">
    <property type="entry name" value="RADICAL_SAM"/>
    <property type="match status" value="1"/>
</dbReference>
<dbReference type="Pfam" id="PF04055">
    <property type="entry name" value="Radical_SAM"/>
    <property type="match status" value="1"/>
</dbReference>
<dbReference type="InterPro" id="IPR007197">
    <property type="entry name" value="rSAM"/>
</dbReference>
<dbReference type="PANTHER" id="PTHR11228">
    <property type="entry name" value="RADICAL SAM DOMAIN PROTEIN"/>
    <property type="match status" value="1"/>
</dbReference>
<geneLocation type="plasmid" evidence="8">
    <name>pTO08</name>
</geneLocation>
<keyword evidence="1" id="KW-0949">S-adenosyl-L-methionine</keyword>
<evidence type="ECO:0000313" key="8">
    <source>
        <dbReference type="EMBL" id="BAP28775.1"/>
    </source>
</evidence>
<dbReference type="InterPro" id="IPR006638">
    <property type="entry name" value="Elp3/MiaA/NifB-like_rSAM"/>
</dbReference>
<feature type="domain" description="Radical SAM core" evidence="5">
    <location>
        <begin position="106"/>
        <end position="334"/>
    </location>
</feature>
<protein>
    <submittedName>
        <fullName evidence="7">Putative bacteriocin biosynthesis protein</fullName>
    </submittedName>
</protein>
<dbReference type="SMART" id="SM00729">
    <property type="entry name" value="Elp3"/>
    <property type="match status" value="1"/>
</dbReference>
<keyword evidence="4" id="KW-0411">Iron-sulfur</keyword>
<dbReference type="GO" id="GO:0046872">
    <property type="term" value="F:metal ion binding"/>
    <property type="evidence" value="ECO:0007669"/>
    <property type="project" value="UniProtKB-KW"/>
</dbReference>
<dbReference type="InterPro" id="IPR041881">
    <property type="entry name" value="PqqD_sf"/>
</dbReference>
<dbReference type="RefSeq" id="WP_031942514.1">
    <property type="nucleotide sequence ID" value="NC_024989.1"/>
</dbReference>
<dbReference type="SUPFAM" id="SSF102114">
    <property type="entry name" value="Radical SAM enzymes"/>
    <property type="match status" value="1"/>
</dbReference>
<dbReference type="SFLD" id="SFLDG01386">
    <property type="entry name" value="main_SPASM_domain-containing"/>
    <property type="match status" value="1"/>
</dbReference>
<dbReference type="GO" id="GO:0051536">
    <property type="term" value="F:iron-sulfur cluster binding"/>
    <property type="evidence" value="ECO:0007669"/>
    <property type="project" value="UniProtKB-KW"/>
</dbReference>
<evidence type="ECO:0000259" key="5">
    <source>
        <dbReference type="PROSITE" id="PS51918"/>
    </source>
</evidence>
<dbReference type="Pfam" id="PF13186">
    <property type="entry name" value="SPASM"/>
    <property type="match status" value="1"/>
</dbReference>
<keyword evidence="7" id="KW-0614">Plasmid</keyword>
<geneLocation type="plasmid" evidence="6">
    <name>pMI06</name>
</geneLocation>
<dbReference type="EMBL" id="AB910520">
    <property type="protein sequence ID" value="BAP28775.1"/>
    <property type="molecule type" value="Genomic_DNA"/>
</dbReference>
<evidence type="ECO:0000256" key="3">
    <source>
        <dbReference type="ARBA" id="ARBA00023004"/>
    </source>
</evidence>
<dbReference type="SFLD" id="SFLDS00029">
    <property type="entry name" value="Radical_SAM"/>
    <property type="match status" value="1"/>
</dbReference>
<sequence>MFPKLTDKSFVKQTPDNKANVFSFFLNGKRRYVGINESASSILGLCDGMHSIEYIISILSDKYKENSNVVEKNVQEFLDPFIKDGIVIDNKVEISNKSSIKGSSEVNYPNAICWEITDYCPLNCRHCYLPRKNNNIISRADIESVLKMIDYAGVQQVQVTGGEALTHPELEYIIDSLINRGIITSISTSGFGFKNDMFQYLVRLKEVQGSMLRVSLDGDKNIHNYIRRNEYAYDNAIEFIKNALNNGIECQVETTLINQSKKDLEKLVALVKKLGVCSIEIGKLADQGNARKNKLESVWSPKEYVDILNELNSKYASKTFEIRLPKKDEEIKGKACGAGCNVIRIKPNFDVTPCPTLEFNLGNLHRDTMFDIMSKSSNTFEKIKVPEEKICSGCEKTDTCKYCIAMAYGTKDKVRDCSWFRSVEKYLKPFLD</sequence>
<evidence type="ECO:0000256" key="4">
    <source>
        <dbReference type="ARBA" id="ARBA00023014"/>
    </source>
</evidence>
<dbReference type="EMBL" id="AB910391">
    <property type="protein sequence ID" value="BAP28090.1"/>
    <property type="molecule type" value="Genomic_DNA"/>
</dbReference>
<proteinExistence type="predicted"/>
<dbReference type="GO" id="GO:0003824">
    <property type="term" value="F:catalytic activity"/>
    <property type="evidence" value="ECO:0007669"/>
    <property type="project" value="InterPro"/>
</dbReference>
<dbReference type="Pfam" id="PF05402">
    <property type="entry name" value="PqqD"/>
    <property type="match status" value="1"/>
</dbReference>
<geneLocation type="plasmid" evidence="7">
    <name>pMI06-01</name>
</geneLocation>
<dbReference type="InterPro" id="IPR023885">
    <property type="entry name" value="4Fe4S-binding_SPASM_dom"/>
</dbReference>
<evidence type="ECO:0000256" key="1">
    <source>
        <dbReference type="ARBA" id="ARBA00022691"/>
    </source>
</evidence>